<name>A0A059EWG5_9MICR</name>
<dbReference type="Proteomes" id="UP000030655">
    <property type="component" value="Unassembled WGS sequence"/>
</dbReference>
<dbReference type="GO" id="GO:0016887">
    <property type="term" value="F:ATP hydrolysis activity"/>
    <property type="evidence" value="ECO:0007669"/>
    <property type="project" value="InterPro"/>
</dbReference>
<accession>A0A059EWG5</accession>
<dbReference type="InterPro" id="IPR003593">
    <property type="entry name" value="AAA+_ATPase"/>
</dbReference>
<evidence type="ECO:0000256" key="6">
    <source>
        <dbReference type="ARBA" id="ARBA00022989"/>
    </source>
</evidence>
<keyword evidence="5" id="KW-0067">ATP-binding</keyword>
<evidence type="ECO:0000313" key="11">
    <source>
        <dbReference type="Proteomes" id="UP000030655"/>
    </source>
</evidence>
<evidence type="ECO:0000256" key="1">
    <source>
        <dbReference type="ARBA" id="ARBA00004141"/>
    </source>
</evidence>
<evidence type="ECO:0000256" key="2">
    <source>
        <dbReference type="ARBA" id="ARBA00022448"/>
    </source>
</evidence>
<keyword evidence="4" id="KW-0547">Nucleotide-binding</keyword>
<dbReference type="SMART" id="SM00382">
    <property type="entry name" value="AAA"/>
    <property type="match status" value="1"/>
</dbReference>
<keyword evidence="2" id="KW-0813">Transport</keyword>
<keyword evidence="11" id="KW-1185">Reference proteome</keyword>
<feature type="transmembrane region" description="Helical" evidence="8">
    <location>
        <begin position="461"/>
        <end position="480"/>
    </location>
</feature>
<dbReference type="InterPro" id="IPR043926">
    <property type="entry name" value="ABCG_dom"/>
</dbReference>
<dbReference type="VEuPathDB" id="MicrosporidiaDB:H312_03340"/>
<dbReference type="HOGENOM" id="CLU_030425_0_0_1"/>
<dbReference type="AlphaFoldDB" id="A0A059EWG5"/>
<dbReference type="SUPFAM" id="SSF52540">
    <property type="entry name" value="P-loop containing nucleoside triphosphate hydrolases"/>
    <property type="match status" value="1"/>
</dbReference>
<dbReference type="InterPro" id="IPR017871">
    <property type="entry name" value="ABC_transporter-like_CS"/>
</dbReference>
<organism evidence="10 11">
    <name type="scientific">Anncaliia algerae PRA339</name>
    <dbReference type="NCBI Taxonomy" id="1288291"/>
    <lineage>
        <taxon>Eukaryota</taxon>
        <taxon>Fungi</taxon>
        <taxon>Fungi incertae sedis</taxon>
        <taxon>Microsporidia</taxon>
        <taxon>Tubulinosematoidea</taxon>
        <taxon>Tubulinosematidae</taxon>
        <taxon>Anncaliia</taxon>
    </lineage>
</organism>
<sequence>MLQFKELSWYNLTIEVKNNNNIIRILDNVSGKAEAGRMHIIMGPSGSGKSTLINTLMGHVPFEFRTSGEILVDDMERKNTFKSMVGLCDQQDIYFDYYTAFDFLKFHSFGKNRNFDENESEERINFLLKRLALDEKRDTLVSKLSGGERKRLVLISELMTKKKIIFLDEPTSGLDSHLALSLIVFLKEITIKDNLLMFVTIHQPSPTIVNMFDDFTFIAWGRVLYHGEYAKCEQYFADHGFVKPSHITFTEYLFELTCEKSCFDEIVPNLDKVQSLLPPNDSSPVNSNKSNYIFETKVNKNVVFALIKRMLINYFKNTNILTKIASLIFYVILIYILFVFRKEVSFSYRIDNVAYFYEISLIVLLVSVSYFSCFMAVTHQRCIAFSFKDSKLLKSEIKNDSYSVTELLIALVLLCMYTSLSIFILITVLINIISFKLFLLVFVLFLPLIVINTFTSVLISFFIPFVAPIILFIIHAYPFMIKNMFKVTFSSNTNDLSKISYGSLLVLLGITIQFIPGFLYVNLIKTIYFKGLIWIFSENSGGIKNSLPKNVQNKLGLRSFMLFLSGHTSKNFSEIWRFFLAALILLFIMYLLAIKMIYSLKVKLLIPFRYKLKNK</sequence>
<feature type="domain" description="ABC transporter" evidence="9">
    <location>
        <begin position="2"/>
        <end position="245"/>
    </location>
</feature>
<reference evidence="10 11" key="2">
    <citation type="submission" date="2014-03" db="EMBL/GenBank/DDBJ databases">
        <title>The Genome Sequence of Anncaliia algerae insect isolate PRA339.</title>
        <authorList>
            <consortium name="The Broad Institute Genome Sequencing Platform"/>
            <consortium name="The Broad Institute Genome Sequencing Center for Infectious Disease"/>
            <person name="Cuomo C."/>
            <person name="Becnel J."/>
            <person name="Sanscrainte N."/>
            <person name="Walker B."/>
            <person name="Young S.K."/>
            <person name="Zeng Q."/>
            <person name="Gargeya S."/>
            <person name="Fitzgerald M."/>
            <person name="Haas B."/>
            <person name="Abouelleil A."/>
            <person name="Alvarado L."/>
            <person name="Arachchi H.M."/>
            <person name="Berlin A.M."/>
            <person name="Chapman S.B."/>
            <person name="Dewar J."/>
            <person name="Goldberg J."/>
            <person name="Griggs A."/>
            <person name="Gujja S."/>
            <person name="Hansen M."/>
            <person name="Howarth C."/>
            <person name="Imamovic A."/>
            <person name="Larimer J."/>
            <person name="McCowan C."/>
            <person name="Murphy C."/>
            <person name="Neiman D."/>
            <person name="Pearson M."/>
            <person name="Priest M."/>
            <person name="Roberts A."/>
            <person name="Saif S."/>
            <person name="Shea T."/>
            <person name="Sisk P."/>
            <person name="Sykes S."/>
            <person name="Wortman J."/>
            <person name="Nusbaum C."/>
            <person name="Birren B."/>
        </authorList>
    </citation>
    <scope>NUCLEOTIDE SEQUENCE [LARGE SCALE GENOMIC DNA]</scope>
    <source>
        <strain evidence="10 11">PRA339</strain>
    </source>
</reference>
<evidence type="ECO:0000256" key="3">
    <source>
        <dbReference type="ARBA" id="ARBA00022692"/>
    </source>
</evidence>
<feature type="transmembrane region" description="Helical" evidence="8">
    <location>
        <begin position="437"/>
        <end position="455"/>
    </location>
</feature>
<dbReference type="STRING" id="1288291.A0A059EWG5"/>
<dbReference type="GO" id="GO:0016020">
    <property type="term" value="C:membrane"/>
    <property type="evidence" value="ECO:0007669"/>
    <property type="project" value="UniProtKB-SubCell"/>
</dbReference>
<dbReference type="InterPro" id="IPR003439">
    <property type="entry name" value="ABC_transporter-like_ATP-bd"/>
</dbReference>
<dbReference type="Pfam" id="PF19055">
    <property type="entry name" value="ABC2_membrane_7"/>
    <property type="match status" value="1"/>
</dbReference>
<dbReference type="GO" id="GO:0005524">
    <property type="term" value="F:ATP binding"/>
    <property type="evidence" value="ECO:0007669"/>
    <property type="project" value="UniProtKB-KW"/>
</dbReference>
<evidence type="ECO:0000256" key="4">
    <source>
        <dbReference type="ARBA" id="ARBA00022741"/>
    </source>
</evidence>
<feature type="transmembrane region" description="Helical" evidence="8">
    <location>
        <begin position="407"/>
        <end position="430"/>
    </location>
</feature>
<dbReference type="PROSITE" id="PS00211">
    <property type="entry name" value="ABC_TRANSPORTER_1"/>
    <property type="match status" value="1"/>
</dbReference>
<gene>
    <name evidence="10" type="ORF">H312_03340</name>
</gene>
<proteinExistence type="predicted"/>
<dbReference type="GO" id="GO:0140359">
    <property type="term" value="F:ABC-type transporter activity"/>
    <property type="evidence" value="ECO:0007669"/>
    <property type="project" value="InterPro"/>
</dbReference>
<feature type="transmembrane region" description="Helical" evidence="8">
    <location>
        <begin position="501"/>
        <end position="521"/>
    </location>
</feature>
<protein>
    <recommendedName>
        <fullName evidence="9">ABC transporter domain-containing protein</fullName>
    </recommendedName>
</protein>
<evidence type="ECO:0000256" key="5">
    <source>
        <dbReference type="ARBA" id="ARBA00022840"/>
    </source>
</evidence>
<keyword evidence="6 8" id="KW-1133">Transmembrane helix</keyword>
<dbReference type="InterPro" id="IPR050352">
    <property type="entry name" value="ABCG_transporters"/>
</dbReference>
<dbReference type="Pfam" id="PF00005">
    <property type="entry name" value="ABC_tran"/>
    <property type="match status" value="1"/>
</dbReference>
<comment type="subcellular location">
    <subcellularLocation>
        <location evidence="1">Membrane</location>
        <topology evidence="1">Multi-pass membrane protein</topology>
    </subcellularLocation>
</comment>
<dbReference type="EMBL" id="KK365312">
    <property type="protein sequence ID" value="KCZ79270.1"/>
    <property type="molecule type" value="Genomic_DNA"/>
</dbReference>
<evidence type="ECO:0000259" key="9">
    <source>
        <dbReference type="PROSITE" id="PS50893"/>
    </source>
</evidence>
<feature type="transmembrane region" description="Helical" evidence="8">
    <location>
        <begin position="575"/>
        <end position="594"/>
    </location>
</feature>
<dbReference type="PROSITE" id="PS50893">
    <property type="entry name" value="ABC_TRANSPORTER_2"/>
    <property type="match status" value="1"/>
</dbReference>
<feature type="transmembrane region" description="Helical" evidence="8">
    <location>
        <begin position="320"/>
        <end position="340"/>
    </location>
</feature>
<dbReference type="InterPro" id="IPR027417">
    <property type="entry name" value="P-loop_NTPase"/>
</dbReference>
<reference evidence="11" key="1">
    <citation type="submission" date="2013-02" db="EMBL/GenBank/DDBJ databases">
        <authorList>
            <consortium name="The Broad Institute Genome Sequencing Platform"/>
            <person name="Cuomo C."/>
            <person name="Becnel J."/>
            <person name="Sanscrainte N."/>
            <person name="Walker B."/>
            <person name="Young S.K."/>
            <person name="Zeng Q."/>
            <person name="Gargeya S."/>
            <person name="Fitzgerald M."/>
            <person name="Haas B."/>
            <person name="Abouelleil A."/>
            <person name="Alvarado L."/>
            <person name="Arachchi H.M."/>
            <person name="Berlin A.M."/>
            <person name="Chapman S.B."/>
            <person name="Dewar J."/>
            <person name="Goldberg J."/>
            <person name="Griggs A."/>
            <person name="Gujja S."/>
            <person name="Hansen M."/>
            <person name="Howarth C."/>
            <person name="Imamovic A."/>
            <person name="Larimer J."/>
            <person name="McCowan C."/>
            <person name="Murphy C."/>
            <person name="Neiman D."/>
            <person name="Pearson M."/>
            <person name="Priest M."/>
            <person name="Roberts A."/>
            <person name="Saif S."/>
            <person name="Shea T."/>
            <person name="Sisk P."/>
            <person name="Sykes S."/>
            <person name="Wortman J."/>
            <person name="Nusbaum C."/>
            <person name="Birren B."/>
        </authorList>
    </citation>
    <scope>NUCLEOTIDE SEQUENCE [LARGE SCALE GENOMIC DNA]</scope>
    <source>
        <strain evidence="11">PRA339</strain>
    </source>
</reference>
<dbReference type="OrthoDB" id="2141921at2759"/>
<dbReference type="Gene3D" id="3.40.50.300">
    <property type="entry name" value="P-loop containing nucleotide triphosphate hydrolases"/>
    <property type="match status" value="1"/>
</dbReference>
<evidence type="ECO:0000313" key="10">
    <source>
        <dbReference type="EMBL" id="KCZ79270.1"/>
    </source>
</evidence>
<dbReference type="PANTHER" id="PTHR48041:SF139">
    <property type="entry name" value="PROTEIN SCARLET"/>
    <property type="match status" value="1"/>
</dbReference>
<keyword evidence="3 8" id="KW-0812">Transmembrane</keyword>
<evidence type="ECO:0000256" key="7">
    <source>
        <dbReference type="ARBA" id="ARBA00023136"/>
    </source>
</evidence>
<keyword evidence="7 8" id="KW-0472">Membrane</keyword>
<feature type="transmembrane region" description="Helical" evidence="8">
    <location>
        <begin position="361"/>
        <end position="387"/>
    </location>
</feature>
<dbReference type="PANTHER" id="PTHR48041">
    <property type="entry name" value="ABC TRANSPORTER G FAMILY MEMBER 28"/>
    <property type="match status" value="1"/>
</dbReference>
<evidence type="ECO:0000256" key="8">
    <source>
        <dbReference type="SAM" id="Phobius"/>
    </source>
</evidence>